<dbReference type="InterPro" id="IPR003795">
    <property type="entry name" value="DUF192"/>
</dbReference>
<evidence type="ECO:0000313" key="2">
    <source>
        <dbReference type="EMBL" id="OGZ43482.1"/>
    </source>
</evidence>
<keyword evidence="1" id="KW-1133">Transmembrane helix</keyword>
<comment type="caution">
    <text evidence="2">The sequence shown here is derived from an EMBL/GenBank/DDBJ whole genome shotgun (WGS) entry which is preliminary data.</text>
</comment>
<gene>
    <name evidence="2" type="ORF">A2719_03945</name>
</gene>
<feature type="transmembrane region" description="Helical" evidence="1">
    <location>
        <begin position="7"/>
        <end position="31"/>
    </location>
</feature>
<dbReference type="EMBL" id="MHNK01000014">
    <property type="protein sequence ID" value="OGZ43482.1"/>
    <property type="molecule type" value="Genomic_DNA"/>
</dbReference>
<evidence type="ECO:0000313" key="3">
    <source>
        <dbReference type="Proteomes" id="UP000177480"/>
    </source>
</evidence>
<dbReference type="Proteomes" id="UP000177480">
    <property type="component" value="Unassembled WGS sequence"/>
</dbReference>
<keyword evidence="1" id="KW-0472">Membrane</keyword>
<keyword evidence="1" id="KW-0812">Transmembrane</keyword>
<sequence>MPILKRIGYFIYAIVATTLLIVGLVAFWNILVSTEVALVPASGVSTPIVIPTFSEQSKSTIIIDGHTIEVVIADSMEERAKGLGGRDSLAENEGMLFVFENEELQSFWMKGMLFSIDILWISSGGKIVDVRRNVSPSTYPESFTPRAPARYVLELPAGLSEEYDVAIGGEITM</sequence>
<dbReference type="STRING" id="1802114.A2719_03945"/>
<proteinExistence type="predicted"/>
<name>A0A1G2G0G9_9BACT</name>
<dbReference type="PANTHER" id="PTHR37953">
    <property type="entry name" value="UPF0127 PROTEIN MJ1496"/>
    <property type="match status" value="1"/>
</dbReference>
<accession>A0A1G2G0G9</accession>
<evidence type="ECO:0008006" key="4">
    <source>
        <dbReference type="Google" id="ProtNLM"/>
    </source>
</evidence>
<protein>
    <recommendedName>
        <fullName evidence="4">DUF192 domain-containing protein</fullName>
    </recommendedName>
</protein>
<evidence type="ECO:0000256" key="1">
    <source>
        <dbReference type="SAM" id="Phobius"/>
    </source>
</evidence>
<dbReference type="InterPro" id="IPR038695">
    <property type="entry name" value="Saro_0823-like_sf"/>
</dbReference>
<dbReference type="AlphaFoldDB" id="A0A1G2G0G9"/>
<dbReference type="PANTHER" id="PTHR37953:SF1">
    <property type="entry name" value="UPF0127 PROTEIN MJ1496"/>
    <property type="match status" value="1"/>
</dbReference>
<dbReference type="Pfam" id="PF02643">
    <property type="entry name" value="DUF192"/>
    <property type="match status" value="1"/>
</dbReference>
<dbReference type="Gene3D" id="2.60.120.1140">
    <property type="entry name" value="Protein of unknown function DUF192"/>
    <property type="match status" value="1"/>
</dbReference>
<reference evidence="2 3" key="1">
    <citation type="journal article" date="2016" name="Nat. Commun.">
        <title>Thousands of microbial genomes shed light on interconnected biogeochemical processes in an aquifer system.</title>
        <authorList>
            <person name="Anantharaman K."/>
            <person name="Brown C.T."/>
            <person name="Hug L.A."/>
            <person name="Sharon I."/>
            <person name="Castelle C.J."/>
            <person name="Probst A.J."/>
            <person name="Thomas B.C."/>
            <person name="Singh A."/>
            <person name="Wilkins M.J."/>
            <person name="Karaoz U."/>
            <person name="Brodie E.L."/>
            <person name="Williams K.H."/>
            <person name="Hubbard S.S."/>
            <person name="Banfield J.F."/>
        </authorList>
    </citation>
    <scope>NUCLEOTIDE SEQUENCE [LARGE SCALE GENOMIC DNA]</scope>
</reference>
<organism evidence="2 3">
    <name type="scientific">Candidatus Ryanbacteria bacterium RIFCSPHIGHO2_01_FULL_45_22</name>
    <dbReference type="NCBI Taxonomy" id="1802114"/>
    <lineage>
        <taxon>Bacteria</taxon>
        <taxon>Candidatus Ryaniibacteriota</taxon>
    </lineage>
</organism>